<evidence type="ECO:0000259" key="1">
    <source>
        <dbReference type="PROSITE" id="PS50181"/>
    </source>
</evidence>
<dbReference type="InterPro" id="IPR036047">
    <property type="entry name" value="F-box-like_dom_sf"/>
</dbReference>
<gene>
    <name evidence="2" type="ORF">NCGR_LOCUS4898</name>
</gene>
<sequence>MENGAMLQLPAEMTDKILSHISDPASLARLASTCKFWRNIIKDRTFLDRLMRRHHDHGFTPSLLVGFFYQDSTESPQQLLQHNKGKWRSLAPSFMPMSELSESIGSKVSCNALTPAKLCTFIRGLGCDLNLYQPIASQDSLLALRRQGTSDQAQSDKLCVCNPLTGEIFHIPSIRITSPDMYTLLVTEDVDHGKCVSQSFQLVAIWIIRQRRFLIGSYCSKMSLWKHGSDASSWVLFVTINLASSLPIRVVQMQARAKIKLELFQGKSGTVVLWVDGEGLFLFSLSDGSMRKIGNERAIKKYNFCPYEIDRLSCLSIMNLVVDGSLLLDTGRKTMQHRWRKIVARHEID</sequence>
<dbReference type="PANTHER" id="PTHR35828">
    <property type="entry name" value="OS08G0203800 PROTEIN-RELATED"/>
    <property type="match status" value="1"/>
</dbReference>
<dbReference type="PANTHER" id="PTHR35828:SF15">
    <property type="entry name" value="F-BOX DOMAIN-CONTAINING PROTEIN"/>
    <property type="match status" value="1"/>
</dbReference>
<dbReference type="InterPro" id="IPR001810">
    <property type="entry name" value="F-box_dom"/>
</dbReference>
<dbReference type="Proteomes" id="UP000604825">
    <property type="component" value="Unassembled WGS sequence"/>
</dbReference>
<reference evidence="2" key="1">
    <citation type="submission" date="2020-10" db="EMBL/GenBank/DDBJ databases">
        <authorList>
            <person name="Han B."/>
            <person name="Lu T."/>
            <person name="Zhao Q."/>
            <person name="Huang X."/>
            <person name="Zhao Y."/>
        </authorList>
    </citation>
    <scope>NUCLEOTIDE SEQUENCE</scope>
</reference>
<dbReference type="EMBL" id="CAJGYO010000001">
    <property type="protein sequence ID" value="CAD6207319.1"/>
    <property type="molecule type" value="Genomic_DNA"/>
</dbReference>
<keyword evidence="3" id="KW-1185">Reference proteome</keyword>
<dbReference type="SUPFAM" id="SSF81383">
    <property type="entry name" value="F-box domain"/>
    <property type="match status" value="1"/>
</dbReference>
<dbReference type="Pfam" id="PF12937">
    <property type="entry name" value="F-box-like"/>
    <property type="match status" value="1"/>
</dbReference>
<proteinExistence type="predicted"/>
<dbReference type="PROSITE" id="PS50181">
    <property type="entry name" value="FBOX"/>
    <property type="match status" value="1"/>
</dbReference>
<name>A0A811MJY6_9POAL</name>
<organism evidence="2 3">
    <name type="scientific">Miscanthus lutarioriparius</name>
    <dbReference type="NCBI Taxonomy" id="422564"/>
    <lineage>
        <taxon>Eukaryota</taxon>
        <taxon>Viridiplantae</taxon>
        <taxon>Streptophyta</taxon>
        <taxon>Embryophyta</taxon>
        <taxon>Tracheophyta</taxon>
        <taxon>Spermatophyta</taxon>
        <taxon>Magnoliopsida</taxon>
        <taxon>Liliopsida</taxon>
        <taxon>Poales</taxon>
        <taxon>Poaceae</taxon>
        <taxon>PACMAD clade</taxon>
        <taxon>Panicoideae</taxon>
        <taxon>Andropogonodae</taxon>
        <taxon>Andropogoneae</taxon>
        <taxon>Saccharinae</taxon>
        <taxon>Miscanthus</taxon>
    </lineage>
</organism>
<evidence type="ECO:0000313" key="3">
    <source>
        <dbReference type="Proteomes" id="UP000604825"/>
    </source>
</evidence>
<protein>
    <recommendedName>
        <fullName evidence="1">F-box domain-containing protein</fullName>
    </recommendedName>
</protein>
<feature type="domain" description="F-box" evidence="1">
    <location>
        <begin position="3"/>
        <end position="50"/>
    </location>
</feature>
<accession>A0A811MJY6</accession>
<evidence type="ECO:0000313" key="2">
    <source>
        <dbReference type="EMBL" id="CAD6207319.1"/>
    </source>
</evidence>
<dbReference type="AlphaFoldDB" id="A0A811MJY6"/>
<dbReference type="OrthoDB" id="657959at2759"/>
<comment type="caution">
    <text evidence="2">The sequence shown here is derived from an EMBL/GenBank/DDBJ whole genome shotgun (WGS) entry which is preliminary data.</text>
</comment>
<dbReference type="SMART" id="SM00256">
    <property type="entry name" value="FBOX"/>
    <property type="match status" value="1"/>
</dbReference>
<dbReference type="Gene3D" id="1.20.1280.50">
    <property type="match status" value="1"/>
</dbReference>